<comment type="caution">
    <text evidence="2">The sequence shown here is derived from an EMBL/GenBank/DDBJ whole genome shotgun (WGS) entry which is preliminary data.</text>
</comment>
<organism evidence="2 3">
    <name type="scientific">Eiseniibacteriota bacterium</name>
    <dbReference type="NCBI Taxonomy" id="2212470"/>
    <lineage>
        <taxon>Bacteria</taxon>
        <taxon>Candidatus Eiseniibacteriota</taxon>
    </lineage>
</organism>
<protein>
    <submittedName>
        <fullName evidence="2">Uncharacterized protein</fullName>
    </submittedName>
</protein>
<evidence type="ECO:0000313" key="2">
    <source>
        <dbReference type="EMBL" id="MBM3318361.1"/>
    </source>
</evidence>
<gene>
    <name evidence="2" type="ORF">FJY75_10975</name>
</gene>
<dbReference type="AlphaFoldDB" id="A0A938BS17"/>
<feature type="compositionally biased region" description="Low complexity" evidence="1">
    <location>
        <begin position="88"/>
        <end position="116"/>
    </location>
</feature>
<accession>A0A938BS17</accession>
<sequence length="307" mass="31222">MEPRDAAGGRDAGAPAIERALAALVGVEAACVRFEGEQIAEVHIAACPGSRAKNIARDVRSYLAAALGIEVDYKRISIAMRRPEPGEEPAAGADAHGAGSDEPAACGEPPGAGAQERAAGPGERAACPGERAACPGEHAARAGEHAACAGGLAARILFRSVELEVAGQRATVRVALDAGGRRLCGRAEGIPAGLGTERLVLQATLAALEPLLAPGAQLAPGELAVARLGDGDVVAVEALILRARDCERRVGACRLEGDRLRAVVFAALAALNRRLGALGARPWTEVRVEPESAKPPAVAPEERGGSG</sequence>
<evidence type="ECO:0000313" key="3">
    <source>
        <dbReference type="Proteomes" id="UP000748308"/>
    </source>
</evidence>
<name>A0A938BS17_UNCEI</name>
<dbReference type="Proteomes" id="UP000748308">
    <property type="component" value="Unassembled WGS sequence"/>
</dbReference>
<reference evidence="2" key="1">
    <citation type="submission" date="2019-03" db="EMBL/GenBank/DDBJ databases">
        <title>Lake Tanganyika Metagenome-Assembled Genomes (MAGs).</title>
        <authorList>
            <person name="Tran P."/>
        </authorList>
    </citation>
    <scope>NUCLEOTIDE SEQUENCE</scope>
    <source>
        <strain evidence="2">M_DeepCast_400m_m2_100</strain>
    </source>
</reference>
<feature type="region of interest" description="Disordered" evidence="1">
    <location>
        <begin position="287"/>
        <end position="307"/>
    </location>
</feature>
<feature type="region of interest" description="Disordered" evidence="1">
    <location>
        <begin position="84"/>
        <end position="130"/>
    </location>
</feature>
<proteinExistence type="predicted"/>
<dbReference type="EMBL" id="VGIY01000334">
    <property type="protein sequence ID" value="MBM3318361.1"/>
    <property type="molecule type" value="Genomic_DNA"/>
</dbReference>
<evidence type="ECO:0000256" key="1">
    <source>
        <dbReference type="SAM" id="MobiDB-lite"/>
    </source>
</evidence>